<dbReference type="EMBL" id="CP099418">
    <property type="protein sequence ID" value="USW48560.1"/>
    <property type="molecule type" value="Genomic_DNA"/>
</dbReference>
<organism evidence="2 3">
    <name type="scientific">Septoria linicola</name>
    <dbReference type="NCBI Taxonomy" id="215465"/>
    <lineage>
        <taxon>Eukaryota</taxon>
        <taxon>Fungi</taxon>
        <taxon>Dikarya</taxon>
        <taxon>Ascomycota</taxon>
        <taxon>Pezizomycotina</taxon>
        <taxon>Dothideomycetes</taxon>
        <taxon>Dothideomycetidae</taxon>
        <taxon>Mycosphaerellales</taxon>
        <taxon>Mycosphaerellaceae</taxon>
        <taxon>Septoria</taxon>
    </lineage>
</organism>
<evidence type="ECO:0000256" key="1">
    <source>
        <dbReference type="SAM" id="MobiDB-lite"/>
    </source>
</evidence>
<proteinExistence type="predicted"/>
<dbReference type="Proteomes" id="UP001056384">
    <property type="component" value="Chromosome 1"/>
</dbReference>
<feature type="compositionally biased region" description="Low complexity" evidence="1">
    <location>
        <begin position="1"/>
        <end position="17"/>
    </location>
</feature>
<feature type="region of interest" description="Disordered" evidence="1">
    <location>
        <begin position="1"/>
        <end position="58"/>
    </location>
</feature>
<accession>A0A9Q9AGB3</accession>
<dbReference type="AlphaFoldDB" id="A0A9Q9AGB3"/>
<keyword evidence="3" id="KW-1185">Reference proteome</keyword>
<evidence type="ECO:0000313" key="2">
    <source>
        <dbReference type="EMBL" id="USW48560.1"/>
    </source>
</evidence>
<name>A0A9Q9AGB3_9PEZI</name>
<gene>
    <name evidence="2" type="ORF">Slin15195_G018790</name>
</gene>
<reference evidence="2" key="1">
    <citation type="submission" date="2022-06" db="EMBL/GenBank/DDBJ databases">
        <title>Complete genome sequences of two strains of the flax pathogen Septoria linicola.</title>
        <authorList>
            <person name="Lapalu N."/>
            <person name="Simon A."/>
            <person name="Demenou B."/>
            <person name="Paumier D."/>
            <person name="Guillot M.-P."/>
            <person name="Gout L."/>
            <person name="Valade R."/>
        </authorList>
    </citation>
    <scope>NUCLEOTIDE SEQUENCE</scope>
    <source>
        <strain evidence="2">SE15195</strain>
    </source>
</reference>
<evidence type="ECO:0000313" key="3">
    <source>
        <dbReference type="Proteomes" id="UP001056384"/>
    </source>
</evidence>
<sequence>MSISWLSWSKKSSSGQSTPQPDLDGVPDAPEGARLEPQTSPRRQRTYPLHANDPPKQHHWGAGCECKVCRSKPSDLPDDWVLVAWKKRIVYEHDKGSNYPNYREPKWYKKESWHPQFGPLEMQRHEFYGQQALSAQSL</sequence>
<protein>
    <submittedName>
        <fullName evidence="2">Uncharacterized protein</fullName>
    </submittedName>
</protein>